<accession>A0A5J5KVG3</accession>
<evidence type="ECO:0000313" key="2">
    <source>
        <dbReference type="Proteomes" id="UP000325957"/>
    </source>
</evidence>
<organism evidence="1 2">
    <name type="scientific">Kocuria coralli</name>
    <dbReference type="NCBI Taxonomy" id="1461025"/>
    <lineage>
        <taxon>Bacteria</taxon>
        <taxon>Bacillati</taxon>
        <taxon>Actinomycetota</taxon>
        <taxon>Actinomycetes</taxon>
        <taxon>Micrococcales</taxon>
        <taxon>Micrococcaceae</taxon>
        <taxon>Kocuria</taxon>
    </lineage>
</organism>
<dbReference type="Proteomes" id="UP000325957">
    <property type="component" value="Unassembled WGS sequence"/>
</dbReference>
<dbReference type="EMBL" id="SZWF01000015">
    <property type="protein sequence ID" value="KAA9393633.1"/>
    <property type="molecule type" value="Genomic_DNA"/>
</dbReference>
<sequence>MEVGTGTFAYHNYTARGDGTYEIDIEICEGTELCPETKNPADWQAVYQQNHIGVTAINPDRTYGTEVKGQEDLDRLKSYVANGAPAPIS</sequence>
<name>A0A5J5KVG3_9MICC</name>
<keyword evidence="2" id="KW-1185">Reference proteome</keyword>
<protein>
    <submittedName>
        <fullName evidence="1">Uncharacterized protein</fullName>
    </submittedName>
</protein>
<dbReference type="RefSeq" id="WP_158034276.1">
    <property type="nucleotide sequence ID" value="NZ_ML708621.1"/>
</dbReference>
<reference evidence="1 2" key="1">
    <citation type="submission" date="2019-05" db="EMBL/GenBank/DDBJ databases">
        <title>Kocuria coralli sp. nov., a novel actinobacterium isolated from coral reef seawater.</title>
        <authorList>
            <person name="Li J."/>
        </authorList>
    </citation>
    <scope>NUCLEOTIDE SEQUENCE [LARGE SCALE GENOMIC DNA]</scope>
    <source>
        <strain evidence="1 2">SCSIO 13007</strain>
    </source>
</reference>
<proteinExistence type="predicted"/>
<dbReference type="AlphaFoldDB" id="A0A5J5KVG3"/>
<gene>
    <name evidence="1" type="ORF">FCK90_10595</name>
</gene>
<comment type="caution">
    <text evidence="1">The sequence shown here is derived from an EMBL/GenBank/DDBJ whole genome shotgun (WGS) entry which is preliminary data.</text>
</comment>
<evidence type="ECO:0000313" key="1">
    <source>
        <dbReference type="EMBL" id="KAA9393633.1"/>
    </source>
</evidence>